<reference evidence="1 2" key="1">
    <citation type="submission" date="2021-06" db="EMBL/GenBank/DDBJ databases">
        <title>Genome sequence of Babesia caballi.</title>
        <authorList>
            <person name="Yamagishi J."/>
            <person name="Kidaka T."/>
            <person name="Ochi A."/>
        </authorList>
    </citation>
    <scope>NUCLEOTIDE SEQUENCE [LARGE SCALE GENOMIC DNA]</scope>
    <source>
        <strain evidence="1">USDA-D6B2</strain>
    </source>
</reference>
<dbReference type="RefSeq" id="XP_067714778.1">
    <property type="nucleotide sequence ID" value="XM_067858677.1"/>
</dbReference>
<dbReference type="AlphaFoldDB" id="A0AAV4LRU4"/>
<organism evidence="1 2">
    <name type="scientific">Babesia caballi</name>
    <dbReference type="NCBI Taxonomy" id="5871"/>
    <lineage>
        <taxon>Eukaryota</taxon>
        <taxon>Sar</taxon>
        <taxon>Alveolata</taxon>
        <taxon>Apicomplexa</taxon>
        <taxon>Aconoidasida</taxon>
        <taxon>Piroplasmida</taxon>
        <taxon>Babesiidae</taxon>
        <taxon>Babesia</taxon>
    </lineage>
</organism>
<proteinExistence type="predicted"/>
<dbReference type="EMBL" id="BPLF01000002">
    <property type="protein sequence ID" value="GIX62709.1"/>
    <property type="molecule type" value="Genomic_DNA"/>
</dbReference>
<evidence type="ECO:0000313" key="1">
    <source>
        <dbReference type="EMBL" id="GIX62709.1"/>
    </source>
</evidence>
<accession>A0AAV4LRU4</accession>
<dbReference type="Proteomes" id="UP001497744">
    <property type="component" value="Unassembled WGS sequence"/>
</dbReference>
<sequence length="239" mass="26012">MPRETEKLTAYRFNICSDAVVEETRFYSRELREQGGYGIIQCRFSVLSFEFVKQLASNLPIEPEQVTKGFRGTFRQTRKRTAQLAERGSGTAAKGFKADDDMAAQFVLCAELIRFEAHRNVARGAGAYSEVTGGAGMLKAESPQAVSQEGLNGGVGTVLAAVLAHTTFVMLARIRVMFALGNGLALKALTEMRGDCIIGTFGQNSRTIPTVKPTTSIIVTVLTLLVKKAELELQRISVV</sequence>
<evidence type="ECO:0000313" key="2">
    <source>
        <dbReference type="Proteomes" id="UP001497744"/>
    </source>
</evidence>
<protein>
    <submittedName>
        <fullName evidence="1">Uncharacterized protein</fullName>
    </submittedName>
</protein>
<comment type="caution">
    <text evidence="1">The sequence shown here is derived from an EMBL/GenBank/DDBJ whole genome shotgun (WGS) entry which is preliminary data.</text>
</comment>
<keyword evidence="2" id="KW-1185">Reference proteome</keyword>
<name>A0AAV4LRU4_BABCB</name>
<gene>
    <name evidence="1" type="ORF">BcabD6B2_21440</name>
</gene>
<dbReference type="GeneID" id="94194190"/>